<evidence type="ECO:0000256" key="6">
    <source>
        <dbReference type="ARBA" id="ARBA00023268"/>
    </source>
</evidence>
<dbReference type="CDD" id="cd04899">
    <property type="entry name" value="ACT_ACR-UUR-like_2"/>
    <property type="match status" value="1"/>
</dbReference>
<dbReference type="PIRSF" id="PIRSF006288">
    <property type="entry name" value="PII_uridyltransf"/>
    <property type="match status" value="1"/>
</dbReference>
<comment type="cofactor">
    <cofactor evidence="7">
        <name>Mg(2+)</name>
        <dbReference type="ChEBI" id="CHEBI:18420"/>
    </cofactor>
</comment>
<dbReference type="RefSeq" id="WP_159900190.1">
    <property type="nucleotide sequence ID" value="NZ_BAABFX010000026.1"/>
</dbReference>
<comment type="function">
    <text evidence="7">Modifies, by uridylylation and deuridylylation, the PII regulatory proteins (GlnB and homologs), in response to the nitrogen status of the cell that GlnD senses through the glutamine level. Under low glutamine levels, catalyzes the conversion of the PII proteins and UTP to PII-UMP and PPi, while under higher glutamine levels, GlnD hydrolyzes PII-UMP to PII and UMP (deuridylylation). Thus, controls uridylylation state and activity of the PII proteins, and plays an important role in the regulation of nitrogen metabolism.</text>
</comment>
<accession>A0ABP8JS92</accession>
<comment type="activity regulation">
    <text evidence="7">Uridylyltransferase (UTase) activity is inhibited by glutamine, while glutamine activates uridylyl-removing (UR) activity.</text>
</comment>
<dbReference type="InterPro" id="IPR003607">
    <property type="entry name" value="HD/PDEase_dom"/>
</dbReference>
<proteinExistence type="inferred from homology"/>
<feature type="region of interest" description="Uridylyltransferase" evidence="7">
    <location>
        <begin position="1"/>
        <end position="308"/>
    </location>
</feature>
<keyword evidence="12" id="KW-1185">Reference proteome</keyword>
<comment type="caution">
    <text evidence="11">The sequence shown here is derived from an EMBL/GenBank/DDBJ whole genome shotgun (WGS) entry which is preliminary data.</text>
</comment>
<dbReference type="EMBL" id="BAABFX010000026">
    <property type="protein sequence ID" value="GAA4395369.1"/>
    <property type="molecule type" value="Genomic_DNA"/>
</dbReference>
<keyword evidence="3" id="KW-0677">Repeat</keyword>
<evidence type="ECO:0000259" key="9">
    <source>
        <dbReference type="PROSITE" id="PS51671"/>
    </source>
</evidence>
<dbReference type="GO" id="GO:0016779">
    <property type="term" value="F:nucleotidyltransferase activity"/>
    <property type="evidence" value="ECO:0007669"/>
    <property type="project" value="UniProtKB-KW"/>
</dbReference>
<keyword evidence="4 7" id="KW-0378">Hydrolase</keyword>
<dbReference type="InterPro" id="IPR002912">
    <property type="entry name" value="ACT_dom"/>
</dbReference>
<dbReference type="InterPro" id="IPR043519">
    <property type="entry name" value="NT_sf"/>
</dbReference>
<dbReference type="InterPro" id="IPR045865">
    <property type="entry name" value="ACT-like_dom_sf"/>
</dbReference>
<dbReference type="NCBIfam" id="NF002895">
    <property type="entry name" value="PRK03381.1"/>
    <property type="match status" value="1"/>
</dbReference>
<evidence type="ECO:0000256" key="3">
    <source>
        <dbReference type="ARBA" id="ARBA00022737"/>
    </source>
</evidence>
<feature type="domain" description="HD" evidence="10">
    <location>
        <begin position="423"/>
        <end position="529"/>
    </location>
</feature>
<feature type="domain" description="ACT" evidence="9">
    <location>
        <begin position="726"/>
        <end position="797"/>
    </location>
</feature>
<dbReference type="PROSITE" id="PS51671">
    <property type="entry name" value="ACT"/>
    <property type="match status" value="1"/>
</dbReference>
<keyword evidence="1 7" id="KW-0808">Transferase</keyword>
<dbReference type="PANTHER" id="PTHR47320">
    <property type="entry name" value="BIFUNCTIONAL URIDYLYLTRANSFERASE/URIDYLYL-REMOVING ENZYME"/>
    <property type="match status" value="1"/>
</dbReference>
<name>A0ABP8JS92_9MICO</name>
<comment type="caution">
    <text evidence="7">Lacks conserved residue(s) required for the propagation of feature annotation.</text>
</comment>
<comment type="domain">
    <text evidence="7">Has four distinct domains: an N-terminal nucleotidyltransferase (NT) domain responsible for UTase activity, a central HD domain that encodes UR activity, and two C-terminal ACT domains that seem to have a role in glutamine sensing.</text>
</comment>
<evidence type="ECO:0000256" key="7">
    <source>
        <dbReference type="HAMAP-Rule" id="MF_00277"/>
    </source>
</evidence>
<keyword evidence="2 7" id="KW-0548">Nucleotidyltransferase</keyword>
<feature type="region of interest" description="Disordered" evidence="8">
    <location>
        <begin position="683"/>
        <end position="710"/>
    </location>
</feature>
<dbReference type="SUPFAM" id="SSF81301">
    <property type="entry name" value="Nucleotidyltransferase"/>
    <property type="match status" value="1"/>
</dbReference>
<reference evidence="12" key="1">
    <citation type="journal article" date="2019" name="Int. J. Syst. Evol. Microbiol.">
        <title>The Global Catalogue of Microorganisms (GCM) 10K type strain sequencing project: providing services to taxonomists for standard genome sequencing and annotation.</title>
        <authorList>
            <consortium name="The Broad Institute Genomics Platform"/>
            <consortium name="The Broad Institute Genome Sequencing Center for Infectious Disease"/>
            <person name="Wu L."/>
            <person name="Ma J."/>
        </authorList>
    </citation>
    <scope>NUCLEOTIDE SEQUENCE [LARGE SCALE GENOMIC DNA]</scope>
    <source>
        <strain evidence="12">JCM 17738</strain>
    </source>
</reference>
<dbReference type="Proteomes" id="UP001500390">
    <property type="component" value="Unassembled WGS sequence"/>
</dbReference>
<keyword evidence="5 7" id="KW-0460">Magnesium</keyword>
<dbReference type="SMART" id="SM00471">
    <property type="entry name" value="HDc"/>
    <property type="match status" value="1"/>
</dbReference>
<evidence type="ECO:0000313" key="12">
    <source>
        <dbReference type="Proteomes" id="UP001500390"/>
    </source>
</evidence>
<protein>
    <recommendedName>
        <fullName evidence="7">Bifunctional uridylyltransferase/uridylyl-removing enzyme</fullName>
        <shortName evidence="7">UTase/UR</shortName>
    </recommendedName>
    <alternativeName>
        <fullName evidence="7">Bifunctional [protein-PII] modification enzyme</fullName>
    </alternativeName>
    <alternativeName>
        <fullName evidence="7">Bifunctional nitrogen sensor protein</fullName>
    </alternativeName>
    <domain>
        <recommendedName>
            <fullName evidence="7">[Protein-PII] uridylyltransferase</fullName>
            <shortName evidence="7">PII uridylyltransferase</shortName>
            <shortName evidence="7">UTase</shortName>
            <ecNumber evidence="7">2.7.7.59</ecNumber>
        </recommendedName>
    </domain>
    <domain>
        <recommendedName>
            <fullName evidence="7">[Protein-PII]-UMP uridylyl-removing enzyme</fullName>
            <shortName evidence="7">UR</shortName>
            <ecNumber evidence="7">3.1.4.-</ecNumber>
        </recommendedName>
    </domain>
</protein>
<evidence type="ECO:0000256" key="5">
    <source>
        <dbReference type="ARBA" id="ARBA00022842"/>
    </source>
</evidence>
<dbReference type="EC" id="3.1.4.-" evidence="7"/>
<comment type="catalytic activity">
    <reaction evidence="7">
        <text>[protein-PII]-uridylyl-L-tyrosine + H2O = [protein-PII]-L-tyrosine + UMP + H(+)</text>
        <dbReference type="Rhea" id="RHEA:48600"/>
        <dbReference type="Rhea" id="RHEA-COMP:12147"/>
        <dbReference type="Rhea" id="RHEA-COMP:12148"/>
        <dbReference type="ChEBI" id="CHEBI:15377"/>
        <dbReference type="ChEBI" id="CHEBI:15378"/>
        <dbReference type="ChEBI" id="CHEBI:46858"/>
        <dbReference type="ChEBI" id="CHEBI:57865"/>
        <dbReference type="ChEBI" id="CHEBI:90602"/>
    </reaction>
</comment>
<comment type="catalytic activity">
    <reaction evidence="7">
        <text>[protein-PII]-L-tyrosine + UTP = [protein-PII]-uridylyl-L-tyrosine + diphosphate</text>
        <dbReference type="Rhea" id="RHEA:13673"/>
        <dbReference type="Rhea" id="RHEA-COMP:12147"/>
        <dbReference type="Rhea" id="RHEA-COMP:12148"/>
        <dbReference type="ChEBI" id="CHEBI:33019"/>
        <dbReference type="ChEBI" id="CHEBI:46398"/>
        <dbReference type="ChEBI" id="CHEBI:46858"/>
        <dbReference type="ChEBI" id="CHEBI:90602"/>
        <dbReference type="EC" id="2.7.7.59"/>
    </reaction>
</comment>
<dbReference type="InterPro" id="IPR006674">
    <property type="entry name" value="HD_domain"/>
</dbReference>
<dbReference type="EC" id="2.7.7.59" evidence="7"/>
<evidence type="ECO:0000256" key="8">
    <source>
        <dbReference type="SAM" id="MobiDB-lite"/>
    </source>
</evidence>
<keyword evidence="6 7" id="KW-0511">Multifunctional enzyme</keyword>
<evidence type="ECO:0000313" key="11">
    <source>
        <dbReference type="EMBL" id="GAA4395369.1"/>
    </source>
</evidence>
<evidence type="ECO:0000259" key="10">
    <source>
        <dbReference type="PROSITE" id="PS51831"/>
    </source>
</evidence>
<dbReference type="InterPro" id="IPR010043">
    <property type="entry name" value="UTase/UR"/>
</dbReference>
<comment type="similarity">
    <text evidence="7">Belongs to the GlnD family.</text>
</comment>
<evidence type="ECO:0000256" key="2">
    <source>
        <dbReference type="ARBA" id="ARBA00022695"/>
    </source>
</evidence>
<dbReference type="PROSITE" id="PS51831">
    <property type="entry name" value="HD"/>
    <property type="match status" value="1"/>
</dbReference>
<dbReference type="SUPFAM" id="SSF55021">
    <property type="entry name" value="ACT-like"/>
    <property type="match status" value="1"/>
</dbReference>
<dbReference type="Pfam" id="PF01842">
    <property type="entry name" value="ACT"/>
    <property type="match status" value="1"/>
</dbReference>
<dbReference type="CDD" id="cd00077">
    <property type="entry name" value="HDc"/>
    <property type="match status" value="1"/>
</dbReference>
<evidence type="ECO:0000256" key="1">
    <source>
        <dbReference type="ARBA" id="ARBA00022679"/>
    </source>
</evidence>
<evidence type="ECO:0000256" key="4">
    <source>
        <dbReference type="ARBA" id="ARBA00022801"/>
    </source>
</evidence>
<gene>
    <name evidence="7" type="primary">glnD</name>
    <name evidence="11" type="ORF">GCM10023153_17310</name>
</gene>
<dbReference type="Pfam" id="PF01966">
    <property type="entry name" value="HD"/>
    <property type="match status" value="1"/>
</dbReference>
<dbReference type="PANTHER" id="PTHR47320:SF1">
    <property type="entry name" value="BIFUNCTIONAL URIDYLYLTRANSFERASE_URIDYLYL-REMOVING ENZYME"/>
    <property type="match status" value="1"/>
</dbReference>
<dbReference type="HAMAP" id="MF_00277">
    <property type="entry name" value="PII_uridylyl_transf"/>
    <property type="match status" value="1"/>
</dbReference>
<sequence length="797" mass="83864">MTTPSSELSSRRLDLAGTRDFAVAGAGPARRAALAAFNRQWLADIWANATGGSRIEGLALAAVGSIGRGDAGPLSDYDLVLLHSERSLPAKELTALADRIWYPIWDAGVRLDHSVRTVTQCRQVAASDLTAAVGLLDLAPLAGDEQLVLAARSTVAHDWRGNARKRLPLLVEAVAARHQRQGDLAQSIEPELKEAHGGLRDMTVLSALAEAWLADRPHGGVDAAQATLLDVRDAVHVVTGRGRDRLGREDHDAVAALLGHQDSDDLLTAVSHAGRVIAYALDGTLRRAGQSQRARTLRVGPRRPQMTPLGHGLFSSDGEVVLGSARLAEADAGMPLRAGVVAARAGLPIAPATLDNLASTSPLPDAPWPPWMRDLLGDLLAAGPGLVGVWEGLDQVGIVDRWIPEWASVRSRPQRSAVHRHTVDRHLIETVVRAAGLVRRVSRPDLLLVAALLHDIGKVRGAHDHSVTGAELTRPIVTRWGFSPKDVDTLVLLVREHLTLIELATRRDHQDPATVDAAIAAVGGDGDVFEILLALSEADASAAGPAAWTDWRATLLEQLAAAVRDRLAGPARVGVPVGVGDPAVVPSGVLDAGGLASVRAGEPHVRVIATGGSHRLDITDLDRVGLFADTAGLLAAESHTVRTAILRTVDGIAVNEWHVESPSGAVPDAARIERGLARLAQGDRGPLTTLDRRRAHHPRPSGRSSIGTPGQARALIVPGASSDATVLEVRAQDRPGLLHEIGAAFASAGISVRSAHIATYAGQTLDTFYLTGADGLPLPPARVAQAVSLIIDTCDGI</sequence>
<dbReference type="Gene3D" id="1.10.3090.10">
    <property type="entry name" value="cca-adding enzyme, domain 2"/>
    <property type="match status" value="1"/>
</dbReference>
<organism evidence="11 12">
    <name type="scientific">Ornithinibacter aureus</name>
    <dbReference type="NCBI Taxonomy" id="622664"/>
    <lineage>
        <taxon>Bacteria</taxon>
        <taxon>Bacillati</taxon>
        <taxon>Actinomycetota</taxon>
        <taxon>Actinomycetes</taxon>
        <taxon>Micrococcales</taxon>
        <taxon>Intrasporangiaceae</taxon>
        <taxon>Ornithinibacter</taxon>
    </lineage>
</organism>
<dbReference type="SUPFAM" id="SSF109604">
    <property type="entry name" value="HD-domain/PDEase-like"/>
    <property type="match status" value="1"/>
</dbReference>